<feature type="disulfide bond" evidence="13">
    <location>
        <begin position="1001"/>
        <end position="1011"/>
    </location>
</feature>
<dbReference type="FunFam" id="3.10.250.10:FF:000006">
    <property type="entry name" value="neurotrypsin isoform X2"/>
    <property type="match status" value="1"/>
</dbReference>
<keyword evidence="4" id="KW-0677">Repeat</keyword>
<keyword evidence="6" id="KW-0472">Membrane</keyword>
<evidence type="ECO:0000256" key="11">
    <source>
        <dbReference type="ARBA" id="ARBA00064153"/>
    </source>
</evidence>
<feature type="disulfide bond" evidence="13">
    <location>
        <begin position="857"/>
        <end position="918"/>
    </location>
</feature>
<feature type="domain" description="SRCR" evidence="14">
    <location>
        <begin position="47"/>
        <end position="147"/>
    </location>
</feature>
<feature type="disulfide bond" evidence="13">
    <location>
        <begin position="444"/>
        <end position="454"/>
    </location>
</feature>
<feature type="domain" description="SRCR" evidence="14">
    <location>
        <begin position="932"/>
        <end position="1032"/>
    </location>
</feature>
<dbReference type="FunFam" id="3.10.250.10:FF:000016">
    <property type="entry name" value="Scavenger receptor cysteine-rich protein type 12"/>
    <property type="match status" value="1"/>
</dbReference>
<feature type="disulfide bond" evidence="13">
    <location>
        <begin position="970"/>
        <end position="1031"/>
    </location>
</feature>
<dbReference type="PANTHER" id="PTHR19331:SF487">
    <property type="entry name" value="SOLUBLE SCAVENGER RECEPTOR CYSTEINE-RICH DOMAIN-CONTAINING PROTEIN SSC5D"/>
    <property type="match status" value="1"/>
</dbReference>
<accession>A0A6J2HE54</accession>
<dbReference type="Proteomes" id="UP000504627">
    <property type="component" value="Unplaced"/>
</dbReference>
<dbReference type="PANTHER" id="PTHR19331">
    <property type="entry name" value="SCAVENGER RECEPTOR DOMAIN-CONTAINING"/>
    <property type="match status" value="1"/>
</dbReference>
<dbReference type="Pfam" id="PF00530">
    <property type="entry name" value="SRCR"/>
    <property type="match status" value="11"/>
</dbReference>
<dbReference type="RefSeq" id="XP_039247306.1">
    <property type="nucleotide sequence ID" value="XM_039391372.1"/>
</dbReference>
<comment type="subunit">
    <text evidence="11">Interacts with LGALS1 and laminin.</text>
</comment>
<feature type="disulfide bond" evidence="13">
    <location>
        <begin position="182"/>
        <end position="246"/>
    </location>
</feature>
<evidence type="ECO:0000256" key="7">
    <source>
        <dbReference type="ARBA" id="ARBA00023157"/>
    </source>
</evidence>
<gene>
    <name evidence="16 17" type="primary">LOC113992625</name>
</gene>
<keyword evidence="2" id="KW-0812">Transmembrane</keyword>
<evidence type="ECO:0000313" key="17">
    <source>
        <dbReference type="RefSeq" id="XP_039247306.1"/>
    </source>
</evidence>
<reference evidence="16 17" key="1">
    <citation type="submission" date="2025-04" db="UniProtKB">
        <authorList>
            <consortium name="RefSeq"/>
        </authorList>
    </citation>
    <scope>IDENTIFICATION</scope>
    <source>
        <tissue evidence="16 17">Muscle</tissue>
    </source>
</reference>
<evidence type="ECO:0000256" key="10">
    <source>
        <dbReference type="ARBA" id="ARBA00058074"/>
    </source>
</evidence>
<keyword evidence="5" id="KW-1133">Transmembrane helix</keyword>
<evidence type="ECO:0000259" key="14">
    <source>
        <dbReference type="PROSITE" id="PS50287"/>
    </source>
</evidence>
<feature type="disulfide bond" evidence="13">
    <location>
        <begin position="226"/>
        <end position="236"/>
    </location>
</feature>
<comment type="subcellular location">
    <subcellularLocation>
        <location evidence="1">Membrane</location>
        <topology evidence="1">Single-pass membrane protein</topology>
    </subcellularLocation>
</comment>
<name>A0A6J2HE54_9PASS</name>
<feature type="domain" description="SRCR" evidence="14">
    <location>
        <begin position="375"/>
        <end position="475"/>
    </location>
</feature>
<feature type="disulfide bond" evidence="13">
    <location>
        <begin position="413"/>
        <end position="474"/>
    </location>
</feature>
<feature type="disulfide bond" evidence="13">
    <location>
        <begin position="292"/>
        <end position="356"/>
    </location>
</feature>
<feature type="disulfide bond" evidence="13">
    <location>
        <begin position="195"/>
        <end position="256"/>
    </location>
</feature>
<dbReference type="PRINTS" id="PR00258">
    <property type="entry name" value="SPERACTRCPTR"/>
</dbReference>
<feature type="disulfide bond" evidence="13">
    <location>
        <begin position="116"/>
        <end position="126"/>
    </location>
</feature>
<feature type="disulfide bond" evidence="13">
    <location>
        <begin position="1216"/>
        <end position="1226"/>
    </location>
</feature>
<feature type="domain" description="SRCR" evidence="14">
    <location>
        <begin position="701"/>
        <end position="800"/>
    </location>
</feature>
<dbReference type="SMART" id="SM00202">
    <property type="entry name" value="SR"/>
    <property type="match status" value="11"/>
</dbReference>
<feature type="disulfide bond" evidence="13">
    <location>
        <begin position="888"/>
        <end position="898"/>
    </location>
</feature>
<feature type="disulfide bond" evidence="13">
    <location>
        <begin position="550"/>
        <end position="560"/>
    </location>
</feature>
<feature type="disulfide bond" evidence="13">
    <location>
        <begin position="1081"/>
        <end position="1142"/>
    </location>
</feature>
<dbReference type="SUPFAM" id="SSF56487">
    <property type="entry name" value="SRCR-like"/>
    <property type="match status" value="11"/>
</dbReference>
<dbReference type="GO" id="GO:0016020">
    <property type="term" value="C:membrane"/>
    <property type="evidence" value="ECO:0007669"/>
    <property type="project" value="UniProtKB-SubCell"/>
</dbReference>
<dbReference type="FunFam" id="3.10.250.10:FF:000007">
    <property type="entry name" value="Soluble scavenger receptor cysteine-rich domain-containing protein SSC5D"/>
    <property type="match status" value="4"/>
</dbReference>
<dbReference type="GO" id="GO:0005737">
    <property type="term" value="C:cytoplasm"/>
    <property type="evidence" value="ECO:0007669"/>
    <property type="project" value="UniProtKB-ARBA"/>
</dbReference>
<evidence type="ECO:0000256" key="6">
    <source>
        <dbReference type="ARBA" id="ARBA00023136"/>
    </source>
</evidence>
<dbReference type="InterPro" id="IPR001190">
    <property type="entry name" value="SRCR"/>
</dbReference>
<organism evidence="15 16">
    <name type="scientific">Pipra filicauda</name>
    <name type="common">Wire-tailed manakin</name>
    <dbReference type="NCBI Taxonomy" id="649802"/>
    <lineage>
        <taxon>Eukaryota</taxon>
        <taxon>Metazoa</taxon>
        <taxon>Chordata</taxon>
        <taxon>Craniata</taxon>
        <taxon>Vertebrata</taxon>
        <taxon>Euteleostomi</taxon>
        <taxon>Archelosauria</taxon>
        <taxon>Archosauria</taxon>
        <taxon>Dinosauria</taxon>
        <taxon>Saurischia</taxon>
        <taxon>Theropoda</taxon>
        <taxon>Coelurosauria</taxon>
        <taxon>Aves</taxon>
        <taxon>Neognathae</taxon>
        <taxon>Neoaves</taxon>
        <taxon>Telluraves</taxon>
        <taxon>Australaves</taxon>
        <taxon>Passeriformes</taxon>
        <taxon>Pipridae</taxon>
        <taxon>Pipra</taxon>
    </lineage>
</organism>
<feature type="disulfide bond" evidence="13">
    <location>
        <begin position="72"/>
        <end position="136"/>
    </location>
</feature>
<feature type="domain" description="SRCR" evidence="14">
    <location>
        <begin position="157"/>
        <end position="257"/>
    </location>
</feature>
<feature type="domain" description="SRCR" evidence="14">
    <location>
        <begin position="267"/>
        <end position="367"/>
    </location>
</feature>
<feature type="disulfide bond" evidence="13">
    <location>
        <begin position="660"/>
        <end position="670"/>
    </location>
</feature>
<sequence length="1317" mass="137791">MGGSGGSGGRRTLPRGDPLTWRGAALRTLLAMTYLCGVSPSPPGVSVRLQGGPDGCSGRVEVLHNLTWGTVCDDGWGVAEGEVTCAQVGCGRLRALAPGARYGEGEGPIWLDEVKCAGHEGHLEQCRARPWGQHNCGHGEDVGVECADSVTSSLGSLQLREGPDRCSGRVELLHLHRWGTVCDDGWDLQDAQVICHQLGCGHALAAPGHAHFGRGHDVIWLDEVNCTGTENSILECPAKPWGDNNCFHGEDAGVICSASRMAVPAQVRLANGSTRCQGQVQVSYGGTWAALCDHGWGLAEAQVVCRQLGCGHALSAPGGSWFGREQMKVWPGSVTCVGTERELLGCQVKPWENRTCHLGGAAGVVCTGNPEADQVRLVSSGSRCAGRVEVFHNGRWGTVCDDTWDLADAQVVCRQVGCGKALSAPGRAQFGRGTGIIWLDETNCTGAEPHLSACPARPWGRNDCYHGEDAGVVCSDSLIPEPPHLRLVNGSHRCAGRVELLHLDRWGGVCAGGWSHEAAQVVCRYLGCGTALRGAEFGTPGQVWLDQVSCQGTEKNLGECRTSPWAQRTCEGGRAAGVVCSGAEPSGGAQVRLVGGPGECAGRVEVLHAGAWGTVCDDTWDFAAAAVVCRSLGCGQVISAPPRARFGEGRGPIWLDGLTCQGHEGHLDECRHKSWGIHGCEHNEDASVVCAGSHLADLTHLRLADGADRCSGRVQVLHAGRWGGICAHSWHLAAAQVVCAQVGCGGAAGVDQVRPGEGELTWLEAVTCRGDEGALLECQVKGWGGPRTCGHGGHAHVTCTGVTQGRSSFPGSSGEPGELRLADGPHRCSGRVEVLHNHTWGTVCGHTWDLAAAQVVCRHLGCGHALSTPGAARFGAGPGPAWLDGFRCVGNETTIAQCPGSTWGRHTCDHLDHAGVVCSGAPPAGNSSSGEVRLVDGPHLCMGRVEVLHDGQWGTVCDDSWDLKEAQVVCRQVGCGEARAAHGHAHFGQGAGPIWLDDITCAGDETHLAQCRAQPWGSNNCHHGEDAGVVCSGANVTEEQFQVRLVGGPTPCAGRVEVLHEHRWGTVCDDTWDLRDARVTCRQLGCGDAVAAPGHAHFGEGVGPVLLDHVGCTGEENTLEECDKGPWGVHNCNHEEDASVVCTGPTPLQVRLRDGPGPCTGQGQVLHNHTWLGVCGRTWSLLEAEVVCKELGCGPALSAPVGAHLAPGAALEGLTCRGSETLLLECLREGARPGTCHTGGAAGVVCATPKGVPPTCAPLVALLGLLTSLSGVLLWLTLRTRCVGEAPGKGHLGAIYLPRRVPPEEVETLQLIKDDAP</sequence>
<evidence type="ECO:0000256" key="8">
    <source>
        <dbReference type="ARBA" id="ARBA00023170"/>
    </source>
</evidence>
<feature type="disulfide bond" evidence="13">
    <location>
        <begin position="768"/>
        <end position="778"/>
    </location>
</feature>
<evidence type="ECO:0000256" key="9">
    <source>
        <dbReference type="ARBA" id="ARBA00023180"/>
    </source>
</evidence>
<feature type="disulfide bond" evidence="13">
    <location>
        <begin position="616"/>
        <end position="680"/>
    </location>
</feature>
<keyword evidence="3" id="KW-0732">Signal</keyword>
<feature type="disulfide bond" evidence="13">
    <location>
        <begin position="629"/>
        <end position="690"/>
    </location>
</feature>
<evidence type="ECO:0000256" key="12">
    <source>
        <dbReference type="ARBA" id="ARBA00069168"/>
    </source>
</evidence>
<dbReference type="PROSITE" id="PS50287">
    <property type="entry name" value="SRCR_2"/>
    <property type="match status" value="11"/>
</dbReference>
<feature type="domain" description="SRCR" evidence="14">
    <location>
        <begin position="485"/>
        <end position="581"/>
    </location>
</feature>
<protein>
    <recommendedName>
        <fullName evidence="12">Soluble scavenger receptor cysteine-rich domain-containing protein SSC5D</fullName>
    </recommendedName>
</protein>
<evidence type="ECO:0000256" key="2">
    <source>
        <dbReference type="ARBA" id="ARBA00022692"/>
    </source>
</evidence>
<feature type="disulfide bond" evidence="13">
    <location>
        <begin position="305"/>
        <end position="366"/>
    </location>
</feature>
<evidence type="ECO:0000256" key="13">
    <source>
        <dbReference type="PROSITE-ProRule" id="PRU00196"/>
    </source>
</evidence>
<feature type="disulfide bond" evidence="13">
    <location>
        <begin position="336"/>
        <end position="346"/>
    </location>
</feature>
<feature type="domain" description="SRCR" evidence="14">
    <location>
        <begin position="1150"/>
        <end position="1247"/>
    </location>
</feature>
<feature type="disulfide bond" evidence="13">
    <location>
        <begin position="85"/>
        <end position="146"/>
    </location>
</feature>
<comment type="function">
    <text evidence="10">Binds to extracellular matrix proteins. Binds to pathogen-associated molecular patterns (PAMPs) present on the cell walls of Gram-positive and Gram-negative bacteria and fungi, behaving as a pattern recognition receptor (PRR). Induces bacterial and fungal aggregation and subsequent inhibition of PAMP-induced cytokine release. Does not possess intrinsic bactericidal activity. May play a role in the innate defense and homeostasis of certain epithelial surfaces.</text>
</comment>
<evidence type="ECO:0000313" key="15">
    <source>
        <dbReference type="Proteomes" id="UP000504627"/>
    </source>
</evidence>
<evidence type="ECO:0000313" key="16">
    <source>
        <dbReference type="RefSeq" id="XP_027585905.2"/>
    </source>
</evidence>
<evidence type="ECO:0000256" key="4">
    <source>
        <dbReference type="ARBA" id="ARBA00022737"/>
    </source>
</evidence>
<feature type="domain" description="SRCR" evidence="14">
    <location>
        <begin position="1043"/>
        <end position="1143"/>
    </location>
</feature>
<feature type="disulfide bond" evidence="13">
    <location>
        <begin position="844"/>
        <end position="908"/>
    </location>
</feature>
<keyword evidence="15" id="KW-1185">Reference proteome</keyword>
<dbReference type="FunFam" id="3.10.250.10:FF:000004">
    <property type="entry name" value="Scavenger receptor cysteine-rich type 1 protein M130"/>
    <property type="match status" value="3"/>
</dbReference>
<proteinExistence type="predicted"/>
<evidence type="ECO:0000256" key="5">
    <source>
        <dbReference type="ARBA" id="ARBA00022989"/>
    </source>
</evidence>
<keyword evidence="9" id="KW-0325">Glycoprotein</keyword>
<evidence type="ECO:0000256" key="3">
    <source>
        <dbReference type="ARBA" id="ARBA00022729"/>
    </source>
</evidence>
<dbReference type="InterPro" id="IPR036772">
    <property type="entry name" value="SRCR-like_dom_sf"/>
</dbReference>
<feature type="disulfide bond" evidence="13">
    <location>
        <begin position="1068"/>
        <end position="1132"/>
    </location>
</feature>
<comment type="caution">
    <text evidence="13">Lacks conserved residue(s) required for the propagation of feature annotation.</text>
</comment>
<dbReference type="GeneID" id="113992625"/>
<feature type="domain" description="SRCR" evidence="14">
    <location>
        <begin position="591"/>
        <end position="691"/>
    </location>
</feature>
<feature type="disulfide bond" evidence="13">
    <location>
        <begin position="400"/>
        <end position="464"/>
    </location>
</feature>
<dbReference type="PROSITE" id="PS00420">
    <property type="entry name" value="SRCR_1"/>
    <property type="match status" value="8"/>
</dbReference>
<feature type="domain" description="SRCR" evidence="14">
    <location>
        <begin position="819"/>
        <end position="919"/>
    </location>
</feature>
<keyword evidence="8" id="KW-0675">Receptor</keyword>
<keyword evidence="7 13" id="KW-1015">Disulfide bond</keyword>
<dbReference type="Gene3D" id="3.10.250.10">
    <property type="entry name" value="SRCR-like domain"/>
    <property type="match status" value="11"/>
</dbReference>
<dbReference type="FunFam" id="3.10.250.10:FF:000009">
    <property type="entry name" value="WC1"/>
    <property type="match status" value="1"/>
</dbReference>
<feature type="disulfide bond" evidence="13">
    <location>
        <begin position="957"/>
        <end position="1021"/>
    </location>
</feature>
<dbReference type="RefSeq" id="XP_027585905.2">
    <property type="nucleotide sequence ID" value="XM_027730104.2"/>
</dbReference>
<dbReference type="FunFam" id="3.10.250.10:FF:000002">
    <property type="entry name" value="Scavenger receptor cysteine-rich type 1 protein M130"/>
    <property type="match status" value="1"/>
</dbReference>
<evidence type="ECO:0000256" key="1">
    <source>
        <dbReference type="ARBA" id="ARBA00004167"/>
    </source>
</evidence>
<feature type="disulfide bond" evidence="13">
    <location>
        <begin position="1112"/>
        <end position="1122"/>
    </location>
</feature>